<organism evidence="2 3">
    <name type="scientific">Dentipellis fragilis</name>
    <dbReference type="NCBI Taxonomy" id="205917"/>
    <lineage>
        <taxon>Eukaryota</taxon>
        <taxon>Fungi</taxon>
        <taxon>Dikarya</taxon>
        <taxon>Basidiomycota</taxon>
        <taxon>Agaricomycotina</taxon>
        <taxon>Agaricomycetes</taxon>
        <taxon>Russulales</taxon>
        <taxon>Hericiaceae</taxon>
        <taxon>Dentipellis</taxon>
    </lineage>
</organism>
<feature type="transmembrane region" description="Helical" evidence="1">
    <location>
        <begin position="6"/>
        <end position="24"/>
    </location>
</feature>
<dbReference type="GO" id="GO:1905897">
    <property type="term" value="P:regulation of response to endoplasmic reticulum stress"/>
    <property type="evidence" value="ECO:0007669"/>
    <property type="project" value="TreeGrafter"/>
</dbReference>
<dbReference type="Proteomes" id="UP000298327">
    <property type="component" value="Unassembled WGS sequence"/>
</dbReference>
<dbReference type="InterPro" id="IPR001193">
    <property type="entry name" value="MBTPS2"/>
</dbReference>
<reference evidence="2 3" key="1">
    <citation type="submission" date="2019-02" db="EMBL/GenBank/DDBJ databases">
        <title>Genome sequencing of the rare red list fungi Dentipellis fragilis.</title>
        <authorList>
            <person name="Buettner E."/>
            <person name="Kellner H."/>
        </authorList>
    </citation>
    <scope>NUCLEOTIDE SEQUENCE [LARGE SCALE GENOMIC DNA]</scope>
    <source>
        <strain evidence="2 3">DSM 105465</strain>
    </source>
</reference>
<dbReference type="GO" id="GO:0016020">
    <property type="term" value="C:membrane"/>
    <property type="evidence" value="ECO:0007669"/>
    <property type="project" value="InterPro"/>
</dbReference>
<dbReference type="GO" id="GO:0005737">
    <property type="term" value="C:cytoplasm"/>
    <property type="evidence" value="ECO:0007669"/>
    <property type="project" value="TreeGrafter"/>
</dbReference>
<dbReference type="EMBL" id="SEOQ01001572">
    <property type="protein sequence ID" value="TFY51237.1"/>
    <property type="molecule type" value="Genomic_DNA"/>
</dbReference>
<feature type="transmembrane region" description="Helical" evidence="1">
    <location>
        <begin position="103"/>
        <end position="125"/>
    </location>
</feature>
<sequence>MGLPSFFLGLTILWLVIHSVPTLLHRVRTSASRSTPLPAPLLSQSQHASTFATAPTPLYRSETTTVTLSPFHLRLSTTAFNLAYDRFAGWLVRAPRTRRVLSLVYDLGTVVGALGMLVSIAYAAWTYFQLAGTLFATHTPADAATGLAKRGWEDAPVGDIPHSESGLQMHILVSSLVPISQYSILSDAVQIPGITLPLSHLPPLFLALVFSQAFHEAGHVLCAALYVCFLHFRLEGSDSASEDIDAVVEAPT</sequence>
<accession>A0A4Y9XPE7</accession>
<dbReference type="AlphaFoldDB" id="A0A4Y9XPE7"/>
<evidence type="ECO:0000313" key="3">
    <source>
        <dbReference type="Proteomes" id="UP000298327"/>
    </source>
</evidence>
<proteinExistence type="predicted"/>
<dbReference type="PANTHER" id="PTHR13325:SF3">
    <property type="entry name" value="MEMBRANE-BOUND TRANSCRIPTION FACTOR SITE-2 PROTEASE"/>
    <property type="match status" value="1"/>
</dbReference>
<dbReference type="STRING" id="205917.A0A4Y9XPE7"/>
<protein>
    <submittedName>
        <fullName evidence="2">Uncharacterized protein</fullName>
    </submittedName>
</protein>
<comment type="caution">
    <text evidence="2">The sequence shown here is derived from an EMBL/GenBank/DDBJ whole genome shotgun (WGS) entry which is preliminary data.</text>
</comment>
<dbReference type="GO" id="GO:0004222">
    <property type="term" value="F:metalloendopeptidase activity"/>
    <property type="evidence" value="ECO:0007669"/>
    <property type="project" value="InterPro"/>
</dbReference>
<dbReference type="PANTHER" id="PTHR13325">
    <property type="entry name" value="PROTEASE M50 MEMBRANE-BOUND TRANSCRIPTION FACTOR SITE 2 PROTEASE"/>
    <property type="match status" value="1"/>
</dbReference>
<keyword evidence="1" id="KW-0812">Transmembrane</keyword>
<dbReference type="OrthoDB" id="7694678at2759"/>
<keyword evidence="1" id="KW-1133">Transmembrane helix</keyword>
<evidence type="ECO:0000256" key="1">
    <source>
        <dbReference type="SAM" id="Phobius"/>
    </source>
</evidence>
<gene>
    <name evidence="2" type="ORF">EVG20_g11095</name>
</gene>
<keyword evidence="1" id="KW-0472">Membrane</keyword>
<name>A0A4Y9XPE7_9AGAM</name>
<dbReference type="GO" id="GO:0031293">
    <property type="term" value="P:membrane protein intracellular domain proteolysis"/>
    <property type="evidence" value="ECO:0007669"/>
    <property type="project" value="TreeGrafter"/>
</dbReference>
<evidence type="ECO:0000313" key="2">
    <source>
        <dbReference type="EMBL" id="TFY51237.1"/>
    </source>
</evidence>
<keyword evidence="3" id="KW-1185">Reference proteome</keyword>